<evidence type="ECO:0000313" key="3">
    <source>
        <dbReference type="EMBL" id="KAL0103723.1"/>
    </source>
</evidence>
<sequence length="167" mass="18821">MSRRSPRRSPWSADATIFSLNPPHSLDAFAVARGSPEYAYTLSLADRQGLSAAAAFTAATTRNRRRTGRRRSARRTSQSRQFRSQRKISFFKRVAISSLALRPSLPPSMRPSLPPSPPLPPRTCFLHKNAVTFFERLCPVFPAALFIFDLLPLIFAIFRRTSEFIAP</sequence>
<feature type="region of interest" description="Disordered" evidence="1">
    <location>
        <begin position="59"/>
        <end position="84"/>
    </location>
</feature>
<keyword evidence="2" id="KW-0812">Transmembrane</keyword>
<evidence type="ECO:0000256" key="1">
    <source>
        <dbReference type="SAM" id="MobiDB-lite"/>
    </source>
</evidence>
<dbReference type="EMBL" id="JADYXP020000021">
    <property type="protein sequence ID" value="KAL0103723.1"/>
    <property type="molecule type" value="Genomic_DNA"/>
</dbReference>
<evidence type="ECO:0000256" key="2">
    <source>
        <dbReference type="SAM" id="Phobius"/>
    </source>
</evidence>
<feature type="compositionally biased region" description="Basic residues" evidence="1">
    <location>
        <begin position="62"/>
        <end position="74"/>
    </location>
</feature>
<protein>
    <submittedName>
        <fullName evidence="3">Uncharacterized protein</fullName>
    </submittedName>
</protein>
<proteinExistence type="predicted"/>
<keyword evidence="2" id="KW-0472">Membrane</keyword>
<accession>A0AAW2EJ21</accession>
<dbReference type="AlphaFoldDB" id="A0AAW2EJ21"/>
<name>A0AAW2EJ21_9HYME</name>
<gene>
    <name evidence="3" type="ORF">PUN28_017765</name>
</gene>
<dbReference type="Proteomes" id="UP001430953">
    <property type="component" value="Unassembled WGS sequence"/>
</dbReference>
<comment type="caution">
    <text evidence="3">The sequence shown here is derived from an EMBL/GenBank/DDBJ whole genome shotgun (WGS) entry which is preliminary data.</text>
</comment>
<keyword evidence="4" id="KW-1185">Reference proteome</keyword>
<reference evidence="3 4" key="1">
    <citation type="submission" date="2023-03" db="EMBL/GenBank/DDBJ databases">
        <title>High recombination rates correlate with genetic variation in Cardiocondyla obscurior ants.</title>
        <authorList>
            <person name="Errbii M."/>
        </authorList>
    </citation>
    <scope>NUCLEOTIDE SEQUENCE [LARGE SCALE GENOMIC DNA]</scope>
    <source>
        <strain evidence="3">Alpha-2009</strain>
        <tissue evidence="3">Whole body</tissue>
    </source>
</reference>
<organism evidence="3 4">
    <name type="scientific">Cardiocondyla obscurior</name>
    <dbReference type="NCBI Taxonomy" id="286306"/>
    <lineage>
        <taxon>Eukaryota</taxon>
        <taxon>Metazoa</taxon>
        <taxon>Ecdysozoa</taxon>
        <taxon>Arthropoda</taxon>
        <taxon>Hexapoda</taxon>
        <taxon>Insecta</taxon>
        <taxon>Pterygota</taxon>
        <taxon>Neoptera</taxon>
        <taxon>Endopterygota</taxon>
        <taxon>Hymenoptera</taxon>
        <taxon>Apocrita</taxon>
        <taxon>Aculeata</taxon>
        <taxon>Formicoidea</taxon>
        <taxon>Formicidae</taxon>
        <taxon>Myrmicinae</taxon>
        <taxon>Cardiocondyla</taxon>
    </lineage>
</organism>
<keyword evidence="2" id="KW-1133">Transmembrane helix</keyword>
<evidence type="ECO:0000313" key="4">
    <source>
        <dbReference type="Proteomes" id="UP001430953"/>
    </source>
</evidence>
<feature type="transmembrane region" description="Helical" evidence="2">
    <location>
        <begin position="140"/>
        <end position="158"/>
    </location>
</feature>